<dbReference type="OrthoDB" id="883590at2"/>
<gene>
    <name evidence="1" type="ORF">B0I18_101469</name>
</gene>
<dbReference type="AlphaFoldDB" id="A0A2P8DAR6"/>
<dbReference type="Proteomes" id="UP000240572">
    <property type="component" value="Unassembled WGS sequence"/>
</dbReference>
<name>A0A2P8DAR6_9BACT</name>
<reference evidence="1 2" key="1">
    <citation type="submission" date="2018-03" db="EMBL/GenBank/DDBJ databases">
        <title>Genomic Encyclopedia of Type Strains, Phase III (KMG-III): the genomes of soil and plant-associated and newly described type strains.</title>
        <authorList>
            <person name="Whitman W."/>
        </authorList>
    </citation>
    <scope>NUCLEOTIDE SEQUENCE [LARGE SCALE GENOMIC DNA]</scope>
    <source>
        <strain evidence="1 2">CGMCC 1.12700</strain>
    </source>
</reference>
<organism evidence="1 2">
    <name type="scientific">Taibaiella chishuiensis</name>
    <dbReference type="NCBI Taxonomy" id="1434707"/>
    <lineage>
        <taxon>Bacteria</taxon>
        <taxon>Pseudomonadati</taxon>
        <taxon>Bacteroidota</taxon>
        <taxon>Chitinophagia</taxon>
        <taxon>Chitinophagales</taxon>
        <taxon>Chitinophagaceae</taxon>
        <taxon>Taibaiella</taxon>
    </lineage>
</organism>
<proteinExistence type="predicted"/>
<protein>
    <recommendedName>
        <fullName evidence="3">ADP-ribosylation/crystallin J1</fullName>
    </recommendedName>
</protein>
<accession>A0A2P8DAR6</accession>
<comment type="caution">
    <text evidence="1">The sequence shown here is derived from an EMBL/GenBank/DDBJ whole genome shotgun (WGS) entry which is preliminary data.</text>
</comment>
<keyword evidence="2" id="KW-1185">Reference proteome</keyword>
<sequence>MNTQTLYRPVGLKELELIADSGWTAFPPRLDWQPIFYPVLNLAYAEQIARDWNTGDAFSGYCGAVTSFDVDTGYLQQFPVENVGAEMHNELWIPAAALDQFNKQIRGGIRVVNAFFGSAFTLPQNETIRNTLLNFIP</sequence>
<dbReference type="EMBL" id="PYGD01000001">
    <property type="protein sequence ID" value="PSK94314.1"/>
    <property type="molecule type" value="Genomic_DNA"/>
</dbReference>
<evidence type="ECO:0008006" key="3">
    <source>
        <dbReference type="Google" id="ProtNLM"/>
    </source>
</evidence>
<evidence type="ECO:0000313" key="2">
    <source>
        <dbReference type="Proteomes" id="UP000240572"/>
    </source>
</evidence>
<dbReference type="RefSeq" id="WP_106521027.1">
    <property type="nucleotide sequence ID" value="NZ_PYGD01000001.1"/>
</dbReference>
<evidence type="ECO:0000313" key="1">
    <source>
        <dbReference type="EMBL" id="PSK94314.1"/>
    </source>
</evidence>